<reference evidence="13" key="3">
    <citation type="submission" date="2023-05" db="EMBL/GenBank/DDBJ databases">
        <authorList>
            <person name="Smith C.H."/>
        </authorList>
    </citation>
    <scope>NUCLEOTIDE SEQUENCE</scope>
    <source>
        <strain evidence="13">CHS0354</strain>
        <tissue evidence="13">Mantle</tissue>
    </source>
</reference>
<accession>A0AAE0TBE4</accession>
<dbReference type="InterPro" id="IPR002589">
    <property type="entry name" value="Macro_dom"/>
</dbReference>
<dbReference type="Gene3D" id="3.30.390.130">
    <property type="match status" value="1"/>
</dbReference>
<feature type="domain" description="Macro" evidence="12">
    <location>
        <begin position="535"/>
        <end position="729"/>
    </location>
</feature>
<dbReference type="GO" id="GO:0016567">
    <property type="term" value="P:protein ubiquitination"/>
    <property type="evidence" value="ECO:0007669"/>
    <property type="project" value="InterPro"/>
</dbReference>
<dbReference type="SUPFAM" id="SSF52949">
    <property type="entry name" value="Macro domain-like"/>
    <property type="match status" value="2"/>
</dbReference>
<reference evidence="13" key="2">
    <citation type="journal article" date="2021" name="Genome Biol. Evol.">
        <title>Developing a high-quality reference genome for a parasitic bivalve with doubly uniparental inheritance (Bivalvia: Unionida).</title>
        <authorList>
            <person name="Smith C.H."/>
        </authorList>
    </citation>
    <scope>NUCLEOTIDE SEQUENCE</scope>
    <source>
        <strain evidence="13">CHS0354</strain>
        <tissue evidence="13">Mantle</tissue>
    </source>
</reference>
<dbReference type="Gene3D" id="3.40.220.10">
    <property type="entry name" value="Leucine Aminopeptidase, subunit E, domain 1"/>
    <property type="match status" value="2"/>
</dbReference>
<reference evidence="13" key="1">
    <citation type="journal article" date="2021" name="Genome Biol. Evol.">
        <title>A High-Quality Reference Genome for a Parasitic Bivalve with Doubly Uniparental Inheritance (Bivalvia: Unionida).</title>
        <authorList>
            <person name="Smith C.H."/>
        </authorList>
    </citation>
    <scope>NUCLEOTIDE SEQUENCE</scope>
    <source>
        <strain evidence="13">CHS0354</strain>
    </source>
</reference>
<feature type="region of interest" description="Disordered" evidence="10">
    <location>
        <begin position="272"/>
        <end position="293"/>
    </location>
</feature>
<dbReference type="GO" id="GO:0061630">
    <property type="term" value="F:ubiquitin protein ligase activity"/>
    <property type="evidence" value="ECO:0007669"/>
    <property type="project" value="UniProtKB-EC"/>
</dbReference>
<keyword evidence="8" id="KW-0862">Zinc</keyword>
<dbReference type="EC" id="2.3.2.27" evidence="4"/>
<dbReference type="Pfam" id="PF18102">
    <property type="entry name" value="DTC"/>
    <property type="match status" value="1"/>
</dbReference>
<feature type="compositionally biased region" description="Basic and acidic residues" evidence="10">
    <location>
        <begin position="189"/>
        <end position="210"/>
    </location>
</feature>
<dbReference type="InterPro" id="IPR039399">
    <property type="entry name" value="Deltex_C_sf"/>
</dbReference>
<feature type="domain" description="RING-type" evidence="11">
    <location>
        <begin position="863"/>
        <end position="900"/>
    </location>
</feature>
<feature type="region of interest" description="Disordered" evidence="10">
    <location>
        <begin position="1039"/>
        <end position="1064"/>
    </location>
</feature>
<dbReference type="InterPro" id="IPR043472">
    <property type="entry name" value="Macro_dom-like"/>
</dbReference>
<feature type="compositionally biased region" description="Basic and acidic residues" evidence="10">
    <location>
        <begin position="282"/>
        <end position="293"/>
    </location>
</feature>
<evidence type="ECO:0000313" key="14">
    <source>
        <dbReference type="Proteomes" id="UP001195483"/>
    </source>
</evidence>
<evidence type="ECO:0000256" key="2">
    <source>
        <dbReference type="ARBA" id="ARBA00004906"/>
    </source>
</evidence>
<dbReference type="SMART" id="SM00184">
    <property type="entry name" value="RING"/>
    <property type="match status" value="2"/>
</dbReference>
<name>A0AAE0TBE4_9BIVA</name>
<protein>
    <recommendedName>
        <fullName evidence="4">RING-type E3 ubiquitin transferase</fullName>
        <ecNumber evidence="4">2.3.2.27</ecNumber>
    </recommendedName>
</protein>
<evidence type="ECO:0000256" key="4">
    <source>
        <dbReference type="ARBA" id="ARBA00012483"/>
    </source>
</evidence>
<sequence>MSFHVALEEYFCTDLIQYKAFDDAVKLVKDTYKLEVEARKDKKKFVITAVGIELLDLAVDLLKSWLERKKKQKGDSTDDRIKDTKENPLLDISNAHVIWIFWGELGSKLLSEEWKKEVERLRFREQASVIIKREPKKQTLWISCNFECFEAVKKKVENLEKLVQSGTSGHPDSDMSQKSDGNDTSQIHPDLDGFKDADNYDLDKTPKSDSIDTGQIEPVTSGSKGEIAALDNNGTSQWNLKPPSNVNLDKPETIVTNAENSKSDTLRQLEGASGIQKLSPHLGEKDESSEKDNRQLFCTPSGRIKVFVYEASIISLSGMNAIVNAANEDLKHIGGVAYHISKAAGGDKSALEIECCNYIKEKKKVAVGKNFTSSPGDLPYDGVIHAVGPMWSHYKAKDECAKDLCQTIINVLVEADNKRFSKIALPAISSGIFGVPKRLCSEMYIRGIIDYDCSYPKTQVKEIHFVDIKTDILLEIRKAYGRWKQNDKSLDFSNANSYRSQSGRNGSSGGYSQTTKPEDSLRQIPSASQYQRDSKDVPSFQLAKHIFVQVYQCSIVKVRDVDAIVCSVNRDFSINKRKVANLIREKAGDEYELEFQREASKLVSTSREDVLICKAGKLAETQKIKYVIHVKLGKIENLADIEKLRHFYIQTFESASKKKMLKIALPLIGAANLQDASDAFIQTCSRLFVKTLKEVVEARGKTLGVQEIHFIDLDEKIIHFVVKAFQEKDLSSHEMTDQKRGSVRESVSKRSPGELLKKSQAPQSGDGEIWLSTPKTTKSLKTGQISQADEKCSYHTCNRPGTRKKYPECGHVLCKVCFIPFYESECPFCNPALGKNEKMTKKIPEEGTSKGGRNTQSDETENCPICMDVLTKPECLPCGHKFHADCIKVSLEYKPACPICGIVMGQLIGNQPDGTMSVNVQDYSLDGYKGCNTIEICYDIPDGYQKDIHPHPGKPYRGTRRKAFLPNNSEGKIVLGLLKIAFKRKLIFTIGESRTTGKTDIVTWNDIHHKTRVDGGPTNFGYPDKTYLSRVQEELAAKGVTEKDIEDIPAEGETEKDASDCTIS</sequence>
<dbReference type="EMBL" id="JAEAOA010001149">
    <property type="protein sequence ID" value="KAK3607317.1"/>
    <property type="molecule type" value="Genomic_DNA"/>
</dbReference>
<comment type="pathway">
    <text evidence="2">Protein modification; protein ubiquitination.</text>
</comment>
<feature type="domain" description="Macro" evidence="12">
    <location>
        <begin position="293"/>
        <end position="484"/>
    </location>
</feature>
<comment type="similarity">
    <text evidence="3">Belongs to the Deltex family.</text>
</comment>
<feature type="compositionally biased region" description="Low complexity" evidence="10">
    <location>
        <begin position="771"/>
        <end position="782"/>
    </location>
</feature>
<feature type="compositionally biased region" description="Basic and acidic residues" evidence="10">
    <location>
        <begin position="1053"/>
        <end position="1064"/>
    </location>
</feature>
<dbReference type="Proteomes" id="UP001195483">
    <property type="component" value="Unassembled WGS sequence"/>
</dbReference>
<proteinExistence type="inferred from homology"/>
<feature type="compositionally biased region" description="Polar residues" evidence="10">
    <location>
        <begin position="232"/>
        <end position="247"/>
    </location>
</feature>
<dbReference type="Pfam" id="PF01661">
    <property type="entry name" value="Macro"/>
    <property type="match status" value="2"/>
</dbReference>
<dbReference type="CDD" id="cd02907">
    <property type="entry name" value="Macro_Af1521_BAL-like"/>
    <property type="match status" value="1"/>
</dbReference>
<dbReference type="InterPro" id="IPR013083">
    <property type="entry name" value="Znf_RING/FYVE/PHD"/>
</dbReference>
<feature type="region of interest" description="Disordered" evidence="10">
    <location>
        <begin position="163"/>
        <end position="248"/>
    </location>
</feature>
<evidence type="ECO:0000256" key="5">
    <source>
        <dbReference type="ARBA" id="ARBA00022679"/>
    </source>
</evidence>
<keyword evidence="6" id="KW-0479">Metal-binding</keyword>
<keyword evidence="5" id="KW-0808">Transferase</keyword>
<dbReference type="SUPFAM" id="SSF57850">
    <property type="entry name" value="RING/U-box"/>
    <property type="match status" value="1"/>
</dbReference>
<dbReference type="Pfam" id="PF13923">
    <property type="entry name" value="zf-C3HC4_2"/>
    <property type="match status" value="1"/>
</dbReference>
<feature type="region of interest" description="Disordered" evidence="10">
    <location>
        <begin position="494"/>
        <end position="532"/>
    </location>
</feature>
<feature type="region of interest" description="Disordered" evidence="10">
    <location>
        <begin position="733"/>
        <end position="782"/>
    </location>
</feature>
<evidence type="ECO:0000313" key="13">
    <source>
        <dbReference type="EMBL" id="KAK3607317.1"/>
    </source>
</evidence>
<comment type="caution">
    <text evidence="13">The sequence shown here is derived from an EMBL/GenBank/DDBJ whole genome shotgun (WGS) entry which is preliminary data.</text>
</comment>
<feature type="compositionally biased region" description="Basic and acidic residues" evidence="10">
    <location>
        <begin position="171"/>
        <end position="181"/>
    </location>
</feature>
<dbReference type="CDD" id="cd09633">
    <property type="entry name" value="Deltex_C"/>
    <property type="match status" value="1"/>
</dbReference>
<dbReference type="PANTHER" id="PTHR12622">
    <property type="entry name" value="DELTEX-RELATED"/>
    <property type="match status" value="1"/>
</dbReference>
<evidence type="ECO:0000256" key="1">
    <source>
        <dbReference type="ARBA" id="ARBA00000900"/>
    </source>
</evidence>
<evidence type="ECO:0000256" key="9">
    <source>
        <dbReference type="PROSITE-ProRule" id="PRU00175"/>
    </source>
</evidence>
<feature type="compositionally biased region" description="Low complexity" evidence="10">
    <location>
        <begin position="496"/>
        <end position="513"/>
    </location>
</feature>
<dbReference type="GO" id="GO:0007219">
    <property type="term" value="P:Notch signaling pathway"/>
    <property type="evidence" value="ECO:0007669"/>
    <property type="project" value="InterPro"/>
</dbReference>
<evidence type="ECO:0000259" key="12">
    <source>
        <dbReference type="PROSITE" id="PS51154"/>
    </source>
</evidence>
<dbReference type="SMART" id="SM00506">
    <property type="entry name" value="A1pp"/>
    <property type="match status" value="1"/>
</dbReference>
<evidence type="ECO:0000256" key="3">
    <source>
        <dbReference type="ARBA" id="ARBA00009413"/>
    </source>
</evidence>
<keyword evidence="7 9" id="KW-0863">Zinc-finger</keyword>
<dbReference type="PROSITE" id="PS50089">
    <property type="entry name" value="ZF_RING_2"/>
    <property type="match status" value="1"/>
</dbReference>
<dbReference type="PROSITE" id="PS51154">
    <property type="entry name" value="MACRO"/>
    <property type="match status" value="2"/>
</dbReference>
<evidence type="ECO:0000256" key="8">
    <source>
        <dbReference type="ARBA" id="ARBA00022833"/>
    </source>
</evidence>
<feature type="compositionally biased region" description="Basic and acidic residues" evidence="10">
    <location>
        <begin position="733"/>
        <end position="757"/>
    </location>
</feature>
<dbReference type="GO" id="GO:0008270">
    <property type="term" value="F:zinc ion binding"/>
    <property type="evidence" value="ECO:0007669"/>
    <property type="project" value="UniProtKB-KW"/>
</dbReference>
<dbReference type="InterPro" id="IPR039396">
    <property type="entry name" value="Deltex_C"/>
</dbReference>
<evidence type="ECO:0000256" key="7">
    <source>
        <dbReference type="ARBA" id="ARBA00022771"/>
    </source>
</evidence>
<organism evidence="13 14">
    <name type="scientific">Potamilus streckersoni</name>
    <dbReference type="NCBI Taxonomy" id="2493646"/>
    <lineage>
        <taxon>Eukaryota</taxon>
        <taxon>Metazoa</taxon>
        <taxon>Spiralia</taxon>
        <taxon>Lophotrochozoa</taxon>
        <taxon>Mollusca</taxon>
        <taxon>Bivalvia</taxon>
        <taxon>Autobranchia</taxon>
        <taxon>Heteroconchia</taxon>
        <taxon>Palaeoheterodonta</taxon>
        <taxon>Unionida</taxon>
        <taxon>Unionoidea</taxon>
        <taxon>Unionidae</taxon>
        <taxon>Ambleminae</taxon>
        <taxon>Lampsilini</taxon>
        <taxon>Potamilus</taxon>
    </lineage>
</organism>
<dbReference type="AlphaFoldDB" id="A0AAE0TBE4"/>
<gene>
    <name evidence="13" type="ORF">CHS0354_018802</name>
</gene>
<dbReference type="InterPro" id="IPR001841">
    <property type="entry name" value="Znf_RING"/>
</dbReference>
<evidence type="ECO:0000259" key="11">
    <source>
        <dbReference type="PROSITE" id="PS50089"/>
    </source>
</evidence>
<dbReference type="InterPro" id="IPR039398">
    <property type="entry name" value="Deltex_fam"/>
</dbReference>
<evidence type="ECO:0000256" key="10">
    <source>
        <dbReference type="SAM" id="MobiDB-lite"/>
    </source>
</evidence>
<dbReference type="Gene3D" id="3.30.40.10">
    <property type="entry name" value="Zinc/RING finger domain, C3HC4 (zinc finger)"/>
    <property type="match status" value="1"/>
</dbReference>
<evidence type="ECO:0000256" key="6">
    <source>
        <dbReference type="ARBA" id="ARBA00022723"/>
    </source>
</evidence>
<keyword evidence="14" id="KW-1185">Reference proteome</keyword>
<comment type="catalytic activity">
    <reaction evidence="1">
        <text>S-ubiquitinyl-[E2 ubiquitin-conjugating enzyme]-L-cysteine + [acceptor protein]-L-lysine = [E2 ubiquitin-conjugating enzyme]-L-cysteine + N(6)-ubiquitinyl-[acceptor protein]-L-lysine.</text>
        <dbReference type="EC" id="2.3.2.27"/>
    </reaction>
</comment>